<dbReference type="Gene3D" id="1.25.40.20">
    <property type="entry name" value="Ankyrin repeat-containing domain"/>
    <property type="match status" value="2"/>
</dbReference>
<sequence>MDLAAAAGRLSIVKWLHTNRTEGCTTAAMDHAAANGHLEVVKWLHFNRAEGCTTSAIDDAVAKCFVEGPVGDETSEARVNSASFATPVDERRFEIIQFLHSNRTEGCTSAAMTNAVGNGNLMLLQWLHFNTRARCTKHDMDKAAAMGRLDIVQWLHENCREGCTTAAMDGAAAAGYLGVVQWLHENRKEGCTTEAIDEAAANGELEVVKWLCENREEGCTPDAIEEAAQNGDLPMVKILHNVNRDRLVINRGEHAMFILELLGECDVDIARNSEQVAVLADANALREAAATGQLHIVQWLAHKVLNVDTMRAMCEAFISANFDVVLYLHGQLPQNYYPGDRMIKPLWAQARILNSGRVTKEMLVWLSENYPCPTAEDMQAAIPQFQFPLRVQLLSG</sequence>
<evidence type="ECO:0000313" key="1">
    <source>
        <dbReference type="EMBL" id="GMF09881.1"/>
    </source>
</evidence>
<accession>A0A9W6WMB7</accession>
<gene>
    <name evidence="1" type="ORF">Plil01_000074600</name>
</gene>
<protein>
    <submittedName>
        <fullName evidence="1">Unnamed protein product</fullName>
    </submittedName>
</protein>
<comment type="caution">
    <text evidence="1">The sequence shown here is derived from an EMBL/GenBank/DDBJ whole genome shotgun (WGS) entry which is preliminary data.</text>
</comment>
<dbReference type="Pfam" id="PF13637">
    <property type="entry name" value="Ank_4"/>
    <property type="match status" value="2"/>
</dbReference>
<evidence type="ECO:0000313" key="2">
    <source>
        <dbReference type="Proteomes" id="UP001165083"/>
    </source>
</evidence>
<dbReference type="EMBL" id="BSXW01000021">
    <property type="protein sequence ID" value="GMF09881.1"/>
    <property type="molecule type" value="Genomic_DNA"/>
</dbReference>
<dbReference type="PANTHER" id="PTHR46586">
    <property type="entry name" value="ANKYRIN REPEAT-CONTAINING PROTEIN"/>
    <property type="match status" value="1"/>
</dbReference>
<organism evidence="1 2">
    <name type="scientific">Phytophthora lilii</name>
    <dbReference type="NCBI Taxonomy" id="2077276"/>
    <lineage>
        <taxon>Eukaryota</taxon>
        <taxon>Sar</taxon>
        <taxon>Stramenopiles</taxon>
        <taxon>Oomycota</taxon>
        <taxon>Peronosporomycetes</taxon>
        <taxon>Peronosporales</taxon>
        <taxon>Peronosporaceae</taxon>
        <taxon>Phytophthora</taxon>
    </lineage>
</organism>
<dbReference type="AlphaFoldDB" id="A0A9W6WMB7"/>
<dbReference type="InterPro" id="IPR052050">
    <property type="entry name" value="SecEffector_AnkRepeat"/>
</dbReference>
<dbReference type="InterPro" id="IPR002110">
    <property type="entry name" value="Ankyrin_rpt"/>
</dbReference>
<dbReference type="Proteomes" id="UP001165083">
    <property type="component" value="Unassembled WGS sequence"/>
</dbReference>
<name>A0A9W6WMB7_9STRA</name>
<dbReference type="InterPro" id="IPR036770">
    <property type="entry name" value="Ankyrin_rpt-contain_sf"/>
</dbReference>
<proteinExistence type="predicted"/>
<dbReference type="PANTHER" id="PTHR46586:SF3">
    <property type="entry name" value="ANKYRIN REPEAT-CONTAINING PROTEIN"/>
    <property type="match status" value="1"/>
</dbReference>
<dbReference type="SUPFAM" id="SSF48403">
    <property type="entry name" value="Ankyrin repeat"/>
    <property type="match status" value="1"/>
</dbReference>
<dbReference type="OrthoDB" id="109010at2759"/>
<keyword evidence="2" id="KW-1185">Reference proteome</keyword>
<reference evidence="1" key="1">
    <citation type="submission" date="2023-04" db="EMBL/GenBank/DDBJ databases">
        <title>Phytophthora lilii NBRC 32176.</title>
        <authorList>
            <person name="Ichikawa N."/>
            <person name="Sato H."/>
            <person name="Tonouchi N."/>
        </authorList>
    </citation>
    <scope>NUCLEOTIDE SEQUENCE</scope>
    <source>
        <strain evidence="1">NBRC 32176</strain>
    </source>
</reference>